<dbReference type="Proteomes" id="UP000183063">
    <property type="component" value="Unassembled WGS sequence"/>
</dbReference>
<organism evidence="1 3">
    <name type="scientific">Rhizobium tibeticum</name>
    <dbReference type="NCBI Taxonomy" id="501024"/>
    <lineage>
        <taxon>Bacteria</taxon>
        <taxon>Pseudomonadati</taxon>
        <taxon>Pseudomonadota</taxon>
        <taxon>Alphaproteobacteria</taxon>
        <taxon>Hyphomicrobiales</taxon>
        <taxon>Rhizobiaceae</taxon>
        <taxon>Rhizobium/Agrobacterium group</taxon>
        <taxon>Rhizobium</taxon>
    </lineage>
</organism>
<sequence length="99" mass="11325">MADDLRPQLATLISRHRSLVVLLGRNPCEALRRDHTRTDIGELSTEERRLRIDIIAWSPRNEPEAREKLIYLASFVAATGASFDAECLDTILKSVERFF</sequence>
<dbReference type="EMBL" id="FNXB01000050">
    <property type="protein sequence ID" value="SEI18403.1"/>
    <property type="molecule type" value="Genomic_DNA"/>
</dbReference>
<evidence type="ECO:0000313" key="3">
    <source>
        <dbReference type="Proteomes" id="UP000183063"/>
    </source>
</evidence>
<name>A0A1H8V5C5_9HYPH</name>
<evidence type="ECO:0000313" key="2">
    <source>
        <dbReference type="EMBL" id="SEP10626.1"/>
    </source>
</evidence>
<gene>
    <name evidence="1" type="ORF">RTCCBAU85039_5885</name>
    <name evidence="2" type="ORF">SAMN05216228_103919</name>
</gene>
<dbReference type="AlphaFoldDB" id="A0A1H8V5C5"/>
<accession>A0A1H8V5C5</accession>
<dbReference type="OrthoDB" id="8404128at2"/>
<protein>
    <submittedName>
        <fullName evidence="1">Uncharacterized protein</fullName>
    </submittedName>
</protein>
<dbReference type="EMBL" id="FOCV01000039">
    <property type="protein sequence ID" value="SEP10626.1"/>
    <property type="molecule type" value="Genomic_DNA"/>
</dbReference>
<reference evidence="3" key="3">
    <citation type="submission" date="2016-10" db="EMBL/GenBank/DDBJ databases">
        <authorList>
            <person name="Wibberg D."/>
        </authorList>
    </citation>
    <scope>NUCLEOTIDE SEQUENCE [LARGE SCALE GENOMIC DNA]</scope>
</reference>
<reference evidence="1" key="1">
    <citation type="submission" date="2016-10" db="EMBL/GenBank/DDBJ databases">
        <authorList>
            <person name="de Groot N.N."/>
        </authorList>
    </citation>
    <scope>NUCLEOTIDE SEQUENCE [LARGE SCALE GENOMIC DNA]</scope>
    <source>
        <strain evidence="1">CCBAU85039</strain>
    </source>
</reference>
<dbReference type="RefSeq" id="WP_072380959.1">
    <property type="nucleotide sequence ID" value="NZ_FNXB01000050.1"/>
</dbReference>
<reference evidence="2 4" key="2">
    <citation type="submission" date="2016-10" db="EMBL/GenBank/DDBJ databases">
        <authorList>
            <person name="Varghese N."/>
            <person name="Submissions S."/>
        </authorList>
    </citation>
    <scope>NUCLEOTIDE SEQUENCE [LARGE SCALE GENOMIC DNA]</scope>
    <source>
        <strain evidence="2 4">CGMCC 1.7071</strain>
    </source>
</reference>
<keyword evidence="4" id="KW-1185">Reference proteome</keyword>
<proteinExistence type="predicted"/>
<evidence type="ECO:0000313" key="4">
    <source>
        <dbReference type="Proteomes" id="UP000198939"/>
    </source>
</evidence>
<dbReference type="Proteomes" id="UP000198939">
    <property type="component" value="Unassembled WGS sequence"/>
</dbReference>
<evidence type="ECO:0000313" key="1">
    <source>
        <dbReference type="EMBL" id="SEI18403.1"/>
    </source>
</evidence>